<dbReference type="Pfam" id="PF12706">
    <property type="entry name" value="Lactamase_B_2"/>
    <property type="match status" value="1"/>
</dbReference>
<sequence>MTTIFKRAGAILLWAIVVAALAAVIVPRFLDRRYYVGPAGGHYDGARFLNPDGEDTARAPGRGGRGGFLWRQATGDDGRPEWRVTLPMRTNKPEARIVGDRMVATWVGHATVLVQTAGLNILTDPVWSERAGPFGFGPKRVVAPGIAFADLPKIDLIVVSHNHYDHLDLATLKRLWERDRPLIVTALGNDAILRSAGIEATAVDWGGSVPVRPQAGAAPVRVHVTRNHHWSSRWFTDRNRALWSSFVVTLPGGNLFFAGDTGFGDGRWADEAAALGPIRLALIPIGAFRFEPGQMRTGSHIGPVEAVEVFRRLRASRAIPIHWGTFRLSYEAWDTPPLLLDAALRCAGMMRRVPEVRGIDLPPPRDEYSDFGVRLIGMPQTIPAYAPPPATAPVSAATMTRCLDTPEVRGLR</sequence>
<dbReference type="PANTHER" id="PTHR15032:SF4">
    <property type="entry name" value="N-ACYL-PHOSPHATIDYLETHANOLAMINE-HYDROLYZING PHOSPHOLIPASE D"/>
    <property type="match status" value="1"/>
</dbReference>
<dbReference type="InterPro" id="IPR001279">
    <property type="entry name" value="Metallo-B-lactamas"/>
</dbReference>
<gene>
    <name evidence="3" type="ORF">ACFSC3_08910</name>
</gene>
<feature type="region of interest" description="Disordered" evidence="1">
    <location>
        <begin position="54"/>
        <end position="76"/>
    </location>
</feature>
<evidence type="ECO:0000313" key="3">
    <source>
        <dbReference type="EMBL" id="MFD1787691.1"/>
    </source>
</evidence>
<dbReference type="RefSeq" id="WP_380940057.1">
    <property type="nucleotide sequence ID" value="NZ_JBHUFC010000003.1"/>
</dbReference>
<proteinExistence type="predicted"/>
<keyword evidence="4" id="KW-1185">Reference proteome</keyword>
<evidence type="ECO:0000259" key="2">
    <source>
        <dbReference type="Pfam" id="PF12706"/>
    </source>
</evidence>
<dbReference type="Proteomes" id="UP001597283">
    <property type="component" value="Unassembled WGS sequence"/>
</dbReference>
<dbReference type="InterPro" id="IPR036866">
    <property type="entry name" value="RibonucZ/Hydroxyglut_hydro"/>
</dbReference>
<organism evidence="3 4">
    <name type="scientific">Sphingomonas floccifaciens</name>
    <dbReference type="NCBI Taxonomy" id="1844115"/>
    <lineage>
        <taxon>Bacteria</taxon>
        <taxon>Pseudomonadati</taxon>
        <taxon>Pseudomonadota</taxon>
        <taxon>Alphaproteobacteria</taxon>
        <taxon>Sphingomonadales</taxon>
        <taxon>Sphingomonadaceae</taxon>
        <taxon>Sphingomonas</taxon>
    </lineage>
</organism>
<dbReference type="EMBL" id="JBHUFC010000003">
    <property type="protein sequence ID" value="MFD1787691.1"/>
    <property type="molecule type" value="Genomic_DNA"/>
</dbReference>
<dbReference type="PANTHER" id="PTHR15032">
    <property type="entry name" value="N-ACYL-PHOSPHATIDYLETHANOLAMINE-HYDROLYZING PHOSPHOLIPASE D"/>
    <property type="match status" value="1"/>
</dbReference>
<dbReference type="Gene3D" id="3.60.15.10">
    <property type="entry name" value="Ribonuclease Z/Hydroxyacylglutathione hydrolase-like"/>
    <property type="match status" value="1"/>
</dbReference>
<comment type="caution">
    <text evidence="3">The sequence shown here is derived from an EMBL/GenBank/DDBJ whole genome shotgun (WGS) entry which is preliminary data.</text>
</comment>
<evidence type="ECO:0000256" key="1">
    <source>
        <dbReference type="SAM" id="MobiDB-lite"/>
    </source>
</evidence>
<reference evidence="4" key="1">
    <citation type="journal article" date="2019" name="Int. J. Syst. Evol. Microbiol.">
        <title>The Global Catalogue of Microorganisms (GCM) 10K type strain sequencing project: providing services to taxonomists for standard genome sequencing and annotation.</title>
        <authorList>
            <consortium name="The Broad Institute Genomics Platform"/>
            <consortium name="The Broad Institute Genome Sequencing Center for Infectious Disease"/>
            <person name="Wu L."/>
            <person name="Ma J."/>
        </authorList>
    </citation>
    <scope>NUCLEOTIDE SEQUENCE [LARGE SCALE GENOMIC DNA]</scope>
    <source>
        <strain evidence="4">Q85</strain>
    </source>
</reference>
<accession>A0ABW4NCD2</accession>
<dbReference type="SUPFAM" id="SSF56281">
    <property type="entry name" value="Metallo-hydrolase/oxidoreductase"/>
    <property type="match status" value="1"/>
</dbReference>
<protein>
    <submittedName>
        <fullName evidence="3">MBL fold metallo-hydrolase</fullName>
    </submittedName>
</protein>
<name>A0ABW4NCD2_9SPHN</name>
<evidence type="ECO:0000313" key="4">
    <source>
        <dbReference type="Proteomes" id="UP001597283"/>
    </source>
</evidence>
<feature type="domain" description="Metallo-beta-lactamase" evidence="2">
    <location>
        <begin position="120"/>
        <end position="323"/>
    </location>
</feature>